<dbReference type="SMART" id="SM00490">
    <property type="entry name" value="HELICc"/>
    <property type="match status" value="1"/>
</dbReference>
<dbReference type="SMART" id="SM00487">
    <property type="entry name" value="DEXDc"/>
    <property type="match status" value="1"/>
</dbReference>
<dbReference type="InterPro" id="IPR014001">
    <property type="entry name" value="Helicase_ATP-bd"/>
</dbReference>
<dbReference type="SUPFAM" id="SSF56024">
    <property type="entry name" value="Phospholipase D/nuclease"/>
    <property type="match status" value="1"/>
</dbReference>
<dbReference type="InterPro" id="IPR000330">
    <property type="entry name" value="SNF2_N"/>
</dbReference>
<feature type="domain" description="Helicase ATP-binding" evidence="2">
    <location>
        <begin position="253"/>
        <end position="438"/>
    </location>
</feature>
<dbReference type="NCBIfam" id="NF042964">
    <property type="entry name" value="phospholipD_antiphage"/>
    <property type="match status" value="1"/>
</dbReference>
<dbReference type="InterPro" id="IPR038718">
    <property type="entry name" value="SNF2-like_sf"/>
</dbReference>
<dbReference type="GO" id="GO:0016787">
    <property type="term" value="F:hydrolase activity"/>
    <property type="evidence" value="ECO:0007669"/>
    <property type="project" value="UniProtKB-KW"/>
</dbReference>
<gene>
    <name evidence="4" type="ORF">FEV09_00100</name>
</gene>
<dbReference type="InterPro" id="IPR049730">
    <property type="entry name" value="SNF2/RAD54-like_C"/>
</dbReference>
<proteinExistence type="predicted"/>
<keyword evidence="5" id="KW-1185">Reference proteome</keyword>
<evidence type="ECO:0000256" key="1">
    <source>
        <dbReference type="ARBA" id="ARBA00022801"/>
    </source>
</evidence>
<dbReference type="CDD" id="cd09179">
    <property type="entry name" value="PLDc_N_DEXD_a"/>
    <property type="match status" value="1"/>
</dbReference>
<dbReference type="Pfam" id="PF13091">
    <property type="entry name" value="PLDc_2"/>
    <property type="match status" value="1"/>
</dbReference>
<dbReference type="GO" id="GO:0005524">
    <property type="term" value="F:ATP binding"/>
    <property type="evidence" value="ECO:0007669"/>
    <property type="project" value="InterPro"/>
</dbReference>
<dbReference type="Proteomes" id="UP001152872">
    <property type="component" value="Unassembled WGS sequence"/>
</dbReference>
<dbReference type="PANTHER" id="PTHR45766">
    <property type="entry name" value="DNA ANNEALING HELICASE AND ENDONUCLEASE ZRANB3 FAMILY MEMBER"/>
    <property type="match status" value="1"/>
</dbReference>
<dbReference type="Gene3D" id="3.40.50.10810">
    <property type="entry name" value="Tandem AAA-ATPase domain"/>
    <property type="match status" value="1"/>
</dbReference>
<evidence type="ECO:0000259" key="3">
    <source>
        <dbReference type="PROSITE" id="PS51194"/>
    </source>
</evidence>
<dbReference type="InterPro" id="IPR025202">
    <property type="entry name" value="PLD-like_dom"/>
</dbReference>
<dbReference type="Gene3D" id="3.40.50.300">
    <property type="entry name" value="P-loop containing nucleotide triphosphate hydrolases"/>
    <property type="match status" value="1"/>
</dbReference>
<dbReference type="Gene3D" id="3.30.870.10">
    <property type="entry name" value="Endonuclease Chain A"/>
    <property type="match status" value="1"/>
</dbReference>
<protein>
    <submittedName>
        <fullName evidence="4">Phospholipase D-like domain-containing protein</fullName>
    </submittedName>
</protein>
<organism evidence="4 5">
    <name type="scientific">Pseudanabaena catenata USMAC16</name>
    <dbReference type="NCBI Taxonomy" id="1855837"/>
    <lineage>
        <taxon>Bacteria</taxon>
        <taxon>Bacillati</taxon>
        <taxon>Cyanobacteriota</taxon>
        <taxon>Cyanophyceae</taxon>
        <taxon>Pseudanabaenales</taxon>
        <taxon>Pseudanabaenaceae</taxon>
        <taxon>Pseudanabaena</taxon>
    </lineage>
</organism>
<dbReference type="SUPFAM" id="SSF52540">
    <property type="entry name" value="P-loop containing nucleoside triphosphate hydrolases"/>
    <property type="match status" value="2"/>
</dbReference>
<feature type="domain" description="Helicase C-terminal" evidence="3">
    <location>
        <begin position="696"/>
        <end position="858"/>
    </location>
</feature>
<dbReference type="AlphaFoldDB" id="A0A9X4MB29"/>
<dbReference type="PANTHER" id="PTHR45766:SF6">
    <property type="entry name" value="SWI_SNF-RELATED MATRIX-ASSOCIATED ACTIN-DEPENDENT REGULATOR OF CHROMATIN SUBFAMILY A-LIKE PROTEIN 1"/>
    <property type="match status" value="1"/>
</dbReference>
<dbReference type="RefSeq" id="WP_009624976.1">
    <property type="nucleotide sequence ID" value="NZ_VBTY01000001.1"/>
</dbReference>
<comment type="caution">
    <text evidence="4">The sequence shown here is derived from an EMBL/GenBank/DDBJ whole genome shotgun (WGS) entry which is preliminary data.</text>
</comment>
<evidence type="ECO:0000313" key="4">
    <source>
        <dbReference type="EMBL" id="MDG3492954.1"/>
    </source>
</evidence>
<dbReference type="InterPro" id="IPR001650">
    <property type="entry name" value="Helicase_C-like"/>
</dbReference>
<keyword evidence="1" id="KW-0378">Hydrolase</keyword>
<dbReference type="EMBL" id="VBTY01000001">
    <property type="protein sequence ID" value="MDG3492954.1"/>
    <property type="molecule type" value="Genomic_DNA"/>
</dbReference>
<evidence type="ECO:0000259" key="2">
    <source>
        <dbReference type="PROSITE" id="PS51192"/>
    </source>
</evidence>
<dbReference type="InterPro" id="IPR049952">
    <property type="entry name" value="PhospholipD-like_anti-phage"/>
</dbReference>
<dbReference type="Pfam" id="PF00176">
    <property type="entry name" value="SNF2-rel_dom"/>
    <property type="match status" value="1"/>
</dbReference>
<dbReference type="InterPro" id="IPR027417">
    <property type="entry name" value="P-loop_NTPase"/>
</dbReference>
<dbReference type="PROSITE" id="PS51192">
    <property type="entry name" value="HELICASE_ATP_BIND_1"/>
    <property type="match status" value="1"/>
</dbReference>
<reference evidence="4" key="1">
    <citation type="submission" date="2019-05" db="EMBL/GenBank/DDBJ databases">
        <title>Whole genome sequencing of Pseudanabaena catenata USMAC16.</title>
        <authorList>
            <person name="Khan Z."/>
            <person name="Omar W.M."/>
            <person name="Convey P."/>
            <person name="Merican F."/>
            <person name="Najimudin N."/>
        </authorList>
    </citation>
    <scope>NUCLEOTIDE SEQUENCE</scope>
    <source>
        <strain evidence="4">USMAC16</strain>
    </source>
</reference>
<evidence type="ECO:0000313" key="5">
    <source>
        <dbReference type="Proteomes" id="UP001152872"/>
    </source>
</evidence>
<dbReference type="CDD" id="cd18793">
    <property type="entry name" value="SF2_C_SNF"/>
    <property type="match status" value="1"/>
</dbReference>
<dbReference type="PROSITE" id="PS51194">
    <property type="entry name" value="HELICASE_CTER"/>
    <property type="match status" value="1"/>
</dbReference>
<accession>A0A9X4MB29</accession>
<dbReference type="Pfam" id="PF00271">
    <property type="entry name" value="Helicase_C"/>
    <property type="match status" value="1"/>
</dbReference>
<name>A0A9X4MB29_9CYAN</name>
<sequence>MTINRFSSRRQQLDRTFLCDRLQNAQSYDRIAGYFSSSMLEVAGEAIASMTGMVRVICNSDLNVRDVEAAKSAANYALRREWCASEPEQKLLNGHEGGKDRFAKLHKLLRSGKMEVKVLPRDKFGLVHGKAGVITLADGRQTSFIGSTNETYHAWKLHYELLWEDDAPEAVQWVQEEFNSLWNHPLAIPLADFVIEDIGRISQRTVIPSIEAWRELEDPIAQAGATIVETPVYRQEYGLWEHQKYFVNLAFQAHQKPHGARYILADMVGLGKTVQLAMSAMLMALYGDKPILILVPKPLLWQWQAEMKTLLDLPSAVWNGKQWVDENGLDYPAIGSEGIKDCPRRIGLVSQGIITSKSEAAEHLKQLKYECVIVDESHRARRENLATGCEKEACEPNNLLRFLFEISPRTKSLLLATATPVQLNPVEAWDLLQVLAQENEMVLGNAWSNWRNAEGALAMARGEKIFKENDPERDRQLWLWVCNPLPAASEHKTFAKIRRTLALKDTDFNAGMNRWDKLRLGDKQEIRNLADTYGSQYNPFIRHIIRRTREYLENTYDPETGEPYLQPVRVQLFGENDSDAIALTPYLKDAYAIAEEFCQSVSQRMKGSGFLKTLLLRRVGSSIHAGMITAQKLLGSQEDLDPEEDDDEEEYINKQKSSEFADKITQEESILLEKFIQSLKVEQDNDPKYTVVKEILIDRGWLDLGCIIFSQYFDSVWWLANQLTRDLSPQEIIGIYAGGQKSGHIRNGLYTRCDRENLKEMVQSGEIRLLLGTDAASEGLNLQRLGTLINLDLPWNPTRLEQRKGRIQRIGQNRETVYVYNMRYKGSVEDRVRDLLSDRLQSIHQMFGQIPDTLQTIWIDEALGDREVAKQTIDKFPEQHPFEMKYNQIQNKVNWESCTQVLDSSDRKQALLKSW</sequence>